<dbReference type="EMBL" id="JAVRRT010000002">
    <property type="protein sequence ID" value="KAK5174240.1"/>
    <property type="molecule type" value="Genomic_DNA"/>
</dbReference>
<evidence type="ECO:0000313" key="4">
    <source>
        <dbReference type="Proteomes" id="UP001337655"/>
    </source>
</evidence>
<feature type="coiled-coil region" evidence="1">
    <location>
        <begin position="17"/>
        <end position="51"/>
    </location>
</feature>
<gene>
    <name evidence="3" type="ORF">LTR77_001320</name>
</gene>
<feature type="compositionally biased region" description="Polar residues" evidence="2">
    <location>
        <begin position="361"/>
        <end position="375"/>
    </location>
</feature>
<keyword evidence="1" id="KW-0175">Coiled coil</keyword>
<comment type="caution">
    <text evidence="3">The sequence shown here is derived from an EMBL/GenBank/DDBJ whole genome shotgun (WGS) entry which is preliminary data.</text>
</comment>
<evidence type="ECO:0000256" key="2">
    <source>
        <dbReference type="SAM" id="MobiDB-lite"/>
    </source>
</evidence>
<sequence>MDCTEADRLVQQLATGFNTLQDEYQKLYEQHQALEIKLERARDLYNEVSRLYGTGASTTPPLSLASSQAKRPRNFKGVSSVAEVLEQRADDSSQTAGAQVRLASQAAAALHQGLPKPQDTTASGVKIWSGRSADRPEASSSMMPSISESPLEQDFTIEGVPSKLGCPFASMAGKKLSSHAASVLSRYHTNSGGPTTSPSITSAPRVNGKDSLQARKASGGDRRSSFVDPIKAEICGLSDHDEVLEDTEQATKDAMAQQASAEAGVCPIRFLDQHTPEEIAVYFDKHKHELPRSHEVCVKRYQSNEQQIRELDQKYGNLVSMIQGLGAKHKGMLPEDPDENDADDGGGQAGDTAEAEKIQRWASSVSPMQNGNSAEQEAEERQPHFDRPLRDIRVGESPSRPWGLSVPAKYVEAVESDTSSRPAEVAAEPARQPQIDQANRAKETPKCPFGHTSAGERMRKAPDTANAQPAFVTTKADAGEKETRGDNSAEKKPQMVFTGPVFIGYSAEDAAKILTQSGLGGG</sequence>
<keyword evidence="4" id="KW-1185">Reference proteome</keyword>
<feature type="region of interest" description="Disordered" evidence="2">
    <location>
        <begin position="328"/>
        <end position="495"/>
    </location>
</feature>
<organism evidence="3 4">
    <name type="scientific">Saxophila tyrrhenica</name>
    <dbReference type="NCBI Taxonomy" id="1690608"/>
    <lineage>
        <taxon>Eukaryota</taxon>
        <taxon>Fungi</taxon>
        <taxon>Dikarya</taxon>
        <taxon>Ascomycota</taxon>
        <taxon>Pezizomycotina</taxon>
        <taxon>Dothideomycetes</taxon>
        <taxon>Dothideomycetidae</taxon>
        <taxon>Mycosphaerellales</taxon>
        <taxon>Extremaceae</taxon>
        <taxon>Saxophila</taxon>
    </lineage>
</organism>
<feature type="region of interest" description="Disordered" evidence="2">
    <location>
        <begin position="187"/>
        <end position="207"/>
    </location>
</feature>
<dbReference type="RefSeq" id="XP_064662909.1">
    <property type="nucleotide sequence ID" value="XM_064798582.1"/>
</dbReference>
<reference evidence="3 4" key="1">
    <citation type="submission" date="2023-08" db="EMBL/GenBank/DDBJ databases">
        <title>Black Yeasts Isolated from many extreme environments.</title>
        <authorList>
            <person name="Coleine C."/>
            <person name="Stajich J.E."/>
            <person name="Selbmann L."/>
        </authorList>
    </citation>
    <scope>NUCLEOTIDE SEQUENCE [LARGE SCALE GENOMIC DNA]</scope>
    <source>
        <strain evidence="3 4">CCFEE 5935</strain>
    </source>
</reference>
<feature type="compositionally biased region" description="Basic and acidic residues" evidence="2">
    <location>
        <begin position="379"/>
        <end position="394"/>
    </location>
</feature>
<dbReference type="AlphaFoldDB" id="A0AAV9PKG5"/>
<feature type="compositionally biased region" description="Low complexity" evidence="2">
    <location>
        <begin position="189"/>
        <end position="202"/>
    </location>
</feature>
<protein>
    <submittedName>
        <fullName evidence="3">Uncharacterized protein</fullName>
    </submittedName>
</protein>
<feature type="compositionally biased region" description="Low complexity" evidence="2">
    <location>
        <begin position="138"/>
        <end position="150"/>
    </location>
</feature>
<feature type="compositionally biased region" description="Acidic residues" evidence="2">
    <location>
        <begin position="335"/>
        <end position="344"/>
    </location>
</feature>
<accession>A0AAV9PKG5</accession>
<feature type="region of interest" description="Disordered" evidence="2">
    <location>
        <begin position="111"/>
        <end position="150"/>
    </location>
</feature>
<feature type="compositionally biased region" description="Basic and acidic residues" evidence="2">
    <location>
        <begin position="477"/>
        <end position="493"/>
    </location>
</feature>
<evidence type="ECO:0000313" key="3">
    <source>
        <dbReference type="EMBL" id="KAK5174240.1"/>
    </source>
</evidence>
<evidence type="ECO:0000256" key="1">
    <source>
        <dbReference type="SAM" id="Coils"/>
    </source>
</evidence>
<proteinExistence type="predicted"/>
<name>A0AAV9PKG5_9PEZI</name>
<dbReference type="Proteomes" id="UP001337655">
    <property type="component" value="Unassembled WGS sequence"/>
</dbReference>
<dbReference type="GeneID" id="89922668"/>